<dbReference type="InterPro" id="IPR010300">
    <property type="entry name" value="CDO_1"/>
</dbReference>
<dbReference type="PANTHER" id="PTHR12918:SF1">
    <property type="entry name" value="CYSTEINE DIOXYGENASE TYPE 1"/>
    <property type="match status" value="1"/>
</dbReference>
<evidence type="ECO:0000313" key="7">
    <source>
        <dbReference type="Proteomes" id="UP000831327"/>
    </source>
</evidence>
<dbReference type="Proteomes" id="UP000831327">
    <property type="component" value="Chromosome"/>
</dbReference>
<evidence type="ECO:0000256" key="5">
    <source>
        <dbReference type="ARBA" id="ARBA00023004"/>
    </source>
</evidence>
<dbReference type="PANTHER" id="PTHR12918">
    <property type="entry name" value="CYSTEINE DIOXYGENASE"/>
    <property type="match status" value="1"/>
</dbReference>
<dbReference type="CDD" id="cd10548">
    <property type="entry name" value="cupin_CDO"/>
    <property type="match status" value="1"/>
</dbReference>
<evidence type="ECO:0000256" key="2">
    <source>
        <dbReference type="ARBA" id="ARBA00022723"/>
    </source>
</evidence>
<gene>
    <name evidence="6" type="ORF">Rmf_24260</name>
</gene>
<organism evidence="6 7">
    <name type="scientific">Roseomonas fluvialis</name>
    <dbReference type="NCBI Taxonomy" id="1750527"/>
    <lineage>
        <taxon>Bacteria</taxon>
        <taxon>Pseudomonadati</taxon>
        <taxon>Pseudomonadota</taxon>
        <taxon>Alphaproteobacteria</taxon>
        <taxon>Acetobacterales</taxon>
        <taxon>Roseomonadaceae</taxon>
        <taxon>Roseomonas</taxon>
    </lineage>
</organism>
<evidence type="ECO:0000313" key="6">
    <source>
        <dbReference type="EMBL" id="BDG72497.1"/>
    </source>
</evidence>
<dbReference type="InterPro" id="IPR014710">
    <property type="entry name" value="RmlC-like_jellyroll"/>
</dbReference>
<accession>A0ABM7Y3U8</accession>
<comment type="similarity">
    <text evidence="1">Belongs to the cysteine dioxygenase family.</text>
</comment>
<keyword evidence="2" id="KW-0479">Metal-binding</keyword>
<dbReference type="Pfam" id="PF05995">
    <property type="entry name" value="CDO_I"/>
    <property type="match status" value="1"/>
</dbReference>
<name>A0ABM7Y3U8_9PROT</name>
<dbReference type="SUPFAM" id="SSF51182">
    <property type="entry name" value="RmlC-like cupins"/>
    <property type="match status" value="1"/>
</dbReference>
<evidence type="ECO:0000256" key="3">
    <source>
        <dbReference type="ARBA" id="ARBA00022964"/>
    </source>
</evidence>
<evidence type="ECO:0000256" key="1">
    <source>
        <dbReference type="ARBA" id="ARBA00006622"/>
    </source>
</evidence>
<proteinExistence type="inferred from homology"/>
<keyword evidence="5" id="KW-0408">Iron</keyword>
<sequence length="222" mass="24664">MFVHCPFSVFHGNLASFARFCREGSIMTDVAPLRDFIRAMTRLANEDASETRWLTEGATLLRGLVADEAWLPDAFAEPGPRYRQYLLHCDPLERFCVVSFVWGPGQRTPIHNHTVWGLVGMLRGEEVSTEMVRGAPMRTGQVDHLKQGEVVAVSADTYDIHVVENALRDRASISIHVYGGNIGAVIRSVFDAATGAEKRFVSGYDNTAVPNLWDRSRDTLAA</sequence>
<evidence type="ECO:0000256" key="4">
    <source>
        <dbReference type="ARBA" id="ARBA00023002"/>
    </source>
</evidence>
<dbReference type="Gene3D" id="2.60.120.10">
    <property type="entry name" value="Jelly Rolls"/>
    <property type="match status" value="1"/>
</dbReference>
<keyword evidence="3 6" id="KW-0223">Dioxygenase</keyword>
<protein>
    <submittedName>
        <fullName evidence="6">3-mercaptopropionate dioxygenase</fullName>
    </submittedName>
</protein>
<keyword evidence="7" id="KW-1185">Reference proteome</keyword>
<reference evidence="6 7" key="1">
    <citation type="journal article" date="2016" name="Microbes Environ.">
        <title>Phylogenetically diverse aerobic anoxygenic phototrophic bacteria isolated from epilithic biofilms in Tama river, Japan.</title>
        <authorList>
            <person name="Hirose S."/>
            <person name="Matsuura K."/>
            <person name="Haruta S."/>
        </authorList>
    </citation>
    <scope>NUCLEOTIDE SEQUENCE [LARGE SCALE GENOMIC DNA]</scope>
    <source>
        <strain evidence="6 7">S08</strain>
    </source>
</reference>
<dbReference type="GO" id="GO:0051213">
    <property type="term" value="F:dioxygenase activity"/>
    <property type="evidence" value="ECO:0007669"/>
    <property type="project" value="UniProtKB-KW"/>
</dbReference>
<keyword evidence="4" id="KW-0560">Oxidoreductase</keyword>
<dbReference type="EMBL" id="AP025637">
    <property type="protein sequence ID" value="BDG72497.1"/>
    <property type="molecule type" value="Genomic_DNA"/>
</dbReference>
<dbReference type="InterPro" id="IPR011051">
    <property type="entry name" value="RmlC_Cupin_sf"/>
</dbReference>
<dbReference type="Gene3D" id="1.20.5.440">
    <property type="entry name" value="ATP synthase delta/epsilon subunit, C-terminal domain"/>
    <property type="match status" value="1"/>
</dbReference>